<dbReference type="UniPathway" id="UPA00904">
    <property type="reaction ID" value="UER00872"/>
</dbReference>
<dbReference type="GO" id="GO:0005524">
    <property type="term" value="F:ATP binding"/>
    <property type="evidence" value="ECO:0007669"/>
    <property type="project" value="UniProtKB-UniRule"/>
</dbReference>
<feature type="binding site" evidence="8">
    <location>
        <position position="40"/>
    </location>
    <ligand>
        <name>ATP</name>
        <dbReference type="ChEBI" id="CHEBI:30616"/>
    </ligand>
</feature>
<feature type="domain" description="Aminoglycoside phosphotransferase" evidence="9">
    <location>
        <begin position="33"/>
        <end position="268"/>
    </location>
</feature>
<dbReference type="InterPro" id="IPR002575">
    <property type="entry name" value="Aminoglycoside_PTrfase"/>
</dbReference>
<dbReference type="HAMAP" id="MF_01683">
    <property type="entry name" value="Salvage_MtnK"/>
    <property type="match status" value="1"/>
</dbReference>
<evidence type="ECO:0000256" key="7">
    <source>
        <dbReference type="ARBA" id="ARBA00023167"/>
    </source>
</evidence>
<dbReference type="EMBL" id="UHJA01000001">
    <property type="protein sequence ID" value="SUP78664.1"/>
    <property type="molecule type" value="Genomic_DNA"/>
</dbReference>
<dbReference type="PANTHER" id="PTHR34273">
    <property type="entry name" value="METHYLTHIORIBOSE KINASE"/>
    <property type="match status" value="1"/>
</dbReference>
<comment type="pathway">
    <text evidence="8">Amino-acid biosynthesis; L-methionine biosynthesis via salvage pathway; S-methyl-5-thio-alpha-D-ribose 1-phosphate from S-methyl-5'-thioadenosine (hydrolase route): step 2/2.</text>
</comment>
<protein>
    <recommendedName>
        <fullName evidence="8">Methylthioribose kinase</fullName>
        <shortName evidence="8">MTR kinase</shortName>
        <ecNumber evidence="8">2.7.1.100</ecNumber>
    </recommendedName>
</protein>
<name>A0A380PYJ6_YERFR</name>
<proteinExistence type="inferred from homology"/>
<evidence type="ECO:0000256" key="1">
    <source>
        <dbReference type="ARBA" id="ARBA00010165"/>
    </source>
</evidence>
<dbReference type="Proteomes" id="UP000254835">
    <property type="component" value="Unassembled WGS sequence"/>
</dbReference>
<dbReference type="AlphaFoldDB" id="A0A380PYJ6"/>
<evidence type="ECO:0000256" key="2">
    <source>
        <dbReference type="ARBA" id="ARBA00011738"/>
    </source>
</evidence>
<accession>A0A380PYJ6</accession>
<comment type="similarity">
    <text evidence="1 8">Belongs to the methylthioribose kinase family.</text>
</comment>
<keyword evidence="8" id="KW-0028">Amino-acid biosynthesis</keyword>
<gene>
    <name evidence="8 10" type="primary">mtnK</name>
    <name evidence="10" type="ORF">NCTC11470_03795</name>
</gene>
<dbReference type="NCBIfam" id="TIGR01767">
    <property type="entry name" value="MTRK"/>
    <property type="match status" value="1"/>
</dbReference>
<evidence type="ECO:0000256" key="6">
    <source>
        <dbReference type="ARBA" id="ARBA00022840"/>
    </source>
</evidence>
<feature type="binding site" evidence="8">
    <location>
        <position position="229"/>
    </location>
    <ligand>
        <name>substrate</name>
    </ligand>
</feature>
<dbReference type="Pfam" id="PF01636">
    <property type="entry name" value="APH"/>
    <property type="match status" value="1"/>
</dbReference>
<evidence type="ECO:0000256" key="5">
    <source>
        <dbReference type="ARBA" id="ARBA00022777"/>
    </source>
</evidence>
<comment type="function">
    <text evidence="8">Catalyzes the phosphorylation of methylthioribose into methylthioribose-1-phosphate.</text>
</comment>
<feature type="binding site" evidence="8">
    <location>
        <position position="57"/>
    </location>
    <ligand>
        <name>ATP</name>
        <dbReference type="ChEBI" id="CHEBI:30616"/>
    </ligand>
</feature>
<evidence type="ECO:0000313" key="10">
    <source>
        <dbReference type="EMBL" id="SUP78664.1"/>
    </source>
</evidence>
<evidence type="ECO:0000256" key="4">
    <source>
        <dbReference type="ARBA" id="ARBA00022741"/>
    </source>
</evidence>
<keyword evidence="5 8" id="KW-0418">Kinase</keyword>
<feature type="binding site" evidence="8">
    <location>
        <begin position="111"/>
        <end position="113"/>
    </location>
    <ligand>
        <name>ATP</name>
        <dbReference type="ChEBI" id="CHEBI:30616"/>
    </ligand>
</feature>
<feature type="binding site" evidence="8">
    <location>
        <begin position="246"/>
        <end position="248"/>
    </location>
    <ligand>
        <name>ATP</name>
        <dbReference type="ChEBI" id="CHEBI:30616"/>
    </ligand>
</feature>
<feature type="binding site" evidence="8">
    <location>
        <position position="344"/>
    </location>
    <ligand>
        <name>substrate</name>
    </ligand>
</feature>
<comment type="catalytic activity">
    <reaction evidence="8">
        <text>5-(methylsulfanyl)-D-ribose + ATP = 5-(methylsulfanyl)-alpha-D-ribose 1-phosphate + ADP + H(+)</text>
        <dbReference type="Rhea" id="RHEA:22312"/>
        <dbReference type="ChEBI" id="CHEBI:15378"/>
        <dbReference type="ChEBI" id="CHEBI:30616"/>
        <dbReference type="ChEBI" id="CHEBI:58533"/>
        <dbReference type="ChEBI" id="CHEBI:78440"/>
        <dbReference type="ChEBI" id="CHEBI:456216"/>
        <dbReference type="EC" id="2.7.1.100"/>
    </reaction>
</comment>
<dbReference type="GeneID" id="57904199"/>
<evidence type="ECO:0000256" key="3">
    <source>
        <dbReference type="ARBA" id="ARBA00022679"/>
    </source>
</evidence>
<dbReference type="GO" id="GO:0019509">
    <property type="term" value="P:L-methionine salvage from methylthioadenosine"/>
    <property type="evidence" value="ECO:0007669"/>
    <property type="project" value="UniProtKB-UniRule"/>
</dbReference>
<comment type="subunit">
    <text evidence="2 8">Homodimer.</text>
</comment>
<evidence type="ECO:0000256" key="8">
    <source>
        <dbReference type="HAMAP-Rule" id="MF_01683"/>
    </source>
</evidence>
<dbReference type="InterPro" id="IPR009212">
    <property type="entry name" value="Methylthioribose_kinase"/>
</dbReference>
<dbReference type="RefSeq" id="WP_004707418.1">
    <property type="nucleotide sequence ID" value="NZ_CP023964.1"/>
</dbReference>
<dbReference type="EC" id="2.7.1.100" evidence="8"/>
<dbReference type="PANTHER" id="PTHR34273:SF2">
    <property type="entry name" value="METHYLTHIORIBOSE KINASE"/>
    <property type="match status" value="1"/>
</dbReference>
<evidence type="ECO:0000259" key="9">
    <source>
        <dbReference type="Pfam" id="PF01636"/>
    </source>
</evidence>
<organism evidence="10 11">
    <name type="scientific">Yersinia frederiksenii</name>
    <dbReference type="NCBI Taxonomy" id="29484"/>
    <lineage>
        <taxon>Bacteria</taxon>
        <taxon>Pseudomonadati</taxon>
        <taxon>Pseudomonadota</taxon>
        <taxon>Gammaproteobacteria</taxon>
        <taxon>Enterobacterales</taxon>
        <taxon>Yersiniaceae</taxon>
        <taxon>Yersinia</taxon>
    </lineage>
</organism>
<evidence type="ECO:0000313" key="11">
    <source>
        <dbReference type="Proteomes" id="UP000254835"/>
    </source>
</evidence>
<keyword evidence="3 8" id="KW-0808">Transferase</keyword>
<dbReference type="Gene3D" id="3.30.200.20">
    <property type="entry name" value="Phosphorylase Kinase, domain 1"/>
    <property type="match status" value="1"/>
</dbReference>
<dbReference type="GO" id="GO:0046522">
    <property type="term" value="F:S-methyl-5-thioribose kinase activity"/>
    <property type="evidence" value="ECO:0007669"/>
    <property type="project" value="UniProtKB-UniRule"/>
</dbReference>
<reference evidence="10 11" key="1">
    <citation type="submission" date="2018-06" db="EMBL/GenBank/DDBJ databases">
        <authorList>
            <consortium name="Pathogen Informatics"/>
            <person name="Doyle S."/>
        </authorList>
    </citation>
    <scope>NUCLEOTIDE SEQUENCE [LARGE SCALE GENOMIC DNA]</scope>
    <source>
        <strain evidence="10 11">NCTC11470</strain>
    </source>
</reference>
<dbReference type="InterPro" id="IPR011009">
    <property type="entry name" value="Kinase-like_dom_sf"/>
</dbReference>
<sequence length="399" mass="44094">MSRYHTFTAADAIEYARQFGQVADPLTLVSADEIGDGNLNLVFKIRDAAGVSRVIVKQALPYVRCVGESWPLTLDRARIEAETLLTHSQFCPQHTVNVLHHDAELAVMVQEDLSDHHIWRSELLAGKYYPQAAGQLAEYLAQTLFHTSDFYQSAQAKKAAVSQYSNPELCQITEDLFFTDPYIDHERNNFDPALLPDVLALRQDNALKLAVASLKHGFLSKAEALLHGDIHSGSIFVADGRLKAIDAEFGFYGPIGFDIGTALGNLLLNYCGLPGLAGPRDAAAGREQRLDDIHTLWETFANRFLALSEEKTQDSVLATEGYAQLFLQHVWQDAIGYCGSELIRRTIGLAHVADLDSITDDEMRRACQRHALSLGQTLILAAPHIDTVDGLIARIRQNG</sequence>
<dbReference type="OrthoDB" id="9777791at2"/>
<keyword evidence="6 8" id="KW-0067">ATP-binding</keyword>
<dbReference type="PIRSF" id="PIRSF031134">
    <property type="entry name" value="MTRK"/>
    <property type="match status" value="1"/>
</dbReference>
<dbReference type="Gene3D" id="3.90.1200.10">
    <property type="match status" value="1"/>
</dbReference>
<keyword evidence="7 8" id="KW-0486">Methionine biosynthesis</keyword>
<keyword evidence="4 8" id="KW-0547">Nucleotide-binding</keyword>
<dbReference type="SUPFAM" id="SSF56112">
    <property type="entry name" value="Protein kinase-like (PK-like)"/>
    <property type="match status" value="1"/>
</dbReference>